<evidence type="ECO:0000313" key="2">
    <source>
        <dbReference type="Proteomes" id="UP000800038"/>
    </source>
</evidence>
<accession>A0A6A5SRE8</accession>
<name>A0A6A5SRE8_9PLEO</name>
<proteinExistence type="predicted"/>
<gene>
    <name evidence="1" type="ORF">EJ02DRAFT_434183</name>
</gene>
<sequence length="161" mass="18841">MAPICRVRLLSDLSGQTVCDREAASLDGRLRAFHSQQYQSLYRGSKKRNTELDKLALPAYLASKKASVVAQDFTDINEEVEQIVVCLPQRCKYNLPDRVIHARKLHHRHFFAVDNDYGHEKYMNTLQNQKYNMVKSLEELGKRAAAVMYEKKQWFCWIKQF</sequence>
<dbReference type="AlphaFoldDB" id="A0A6A5SRE8"/>
<dbReference type="OrthoDB" id="5326588at2759"/>
<protein>
    <submittedName>
        <fullName evidence="1">Uncharacterized protein</fullName>
    </submittedName>
</protein>
<dbReference type="Proteomes" id="UP000800038">
    <property type="component" value="Unassembled WGS sequence"/>
</dbReference>
<reference evidence="1" key="1">
    <citation type="journal article" date="2020" name="Stud. Mycol.">
        <title>101 Dothideomycetes genomes: a test case for predicting lifestyles and emergence of pathogens.</title>
        <authorList>
            <person name="Haridas S."/>
            <person name="Albert R."/>
            <person name="Binder M."/>
            <person name="Bloem J."/>
            <person name="Labutti K."/>
            <person name="Salamov A."/>
            <person name="Andreopoulos B."/>
            <person name="Baker S."/>
            <person name="Barry K."/>
            <person name="Bills G."/>
            <person name="Bluhm B."/>
            <person name="Cannon C."/>
            <person name="Castanera R."/>
            <person name="Culley D."/>
            <person name="Daum C."/>
            <person name="Ezra D."/>
            <person name="Gonzalez J."/>
            <person name="Henrissat B."/>
            <person name="Kuo A."/>
            <person name="Liang C."/>
            <person name="Lipzen A."/>
            <person name="Lutzoni F."/>
            <person name="Magnuson J."/>
            <person name="Mondo S."/>
            <person name="Nolan M."/>
            <person name="Ohm R."/>
            <person name="Pangilinan J."/>
            <person name="Park H.-J."/>
            <person name="Ramirez L."/>
            <person name="Alfaro M."/>
            <person name="Sun H."/>
            <person name="Tritt A."/>
            <person name="Yoshinaga Y."/>
            <person name="Zwiers L.-H."/>
            <person name="Turgeon B."/>
            <person name="Goodwin S."/>
            <person name="Spatafora J."/>
            <person name="Crous P."/>
            <person name="Grigoriev I."/>
        </authorList>
    </citation>
    <scope>NUCLEOTIDE SEQUENCE</scope>
    <source>
        <strain evidence="1">CBS 161.51</strain>
    </source>
</reference>
<organism evidence="1 2">
    <name type="scientific">Clathrospora elynae</name>
    <dbReference type="NCBI Taxonomy" id="706981"/>
    <lineage>
        <taxon>Eukaryota</taxon>
        <taxon>Fungi</taxon>
        <taxon>Dikarya</taxon>
        <taxon>Ascomycota</taxon>
        <taxon>Pezizomycotina</taxon>
        <taxon>Dothideomycetes</taxon>
        <taxon>Pleosporomycetidae</taxon>
        <taxon>Pleosporales</taxon>
        <taxon>Diademaceae</taxon>
        <taxon>Clathrospora</taxon>
    </lineage>
</organism>
<evidence type="ECO:0000313" key="1">
    <source>
        <dbReference type="EMBL" id="KAF1942294.1"/>
    </source>
</evidence>
<dbReference type="EMBL" id="ML976037">
    <property type="protein sequence ID" value="KAF1942294.1"/>
    <property type="molecule type" value="Genomic_DNA"/>
</dbReference>
<keyword evidence="2" id="KW-1185">Reference proteome</keyword>